<evidence type="ECO:0008006" key="4">
    <source>
        <dbReference type="Google" id="ProtNLM"/>
    </source>
</evidence>
<feature type="transmembrane region" description="Helical" evidence="1">
    <location>
        <begin position="294"/>
        <end position="315"/>
    </location>
</feature>
<keyword evidence="1" id="KW-1133">Transmembrane helix</keyword>
<dbReference type="HOGENOM" id="CLU_469897_0_0_9"/>
<dbReference type="Proteomes" id="UP000012589">
    <property type="component" value="Unassembled WGS sequence"/>
</dbReference>
<keyword evidence="1" id="KW-0472">Membrane</keyword>
<dbReference type="Gene3D" id="3.40.50.2020">
    <property type="match status" value="1"/>
</dbReference>
<evidence type="ECO:0000313" key="3">
    <source>
        <dbReference type="Proteomes" id="UP000012589"/>
    </source>
</evidence>
<evidence type="ECO:0000256" key="1">
    <source>
        <dbReference type="SAM" id="Phobius"/>
    </source>
</evidence>
<reference evidence="2 3" key="1">
    <citation type="journal article" date="2014" name="Genome Announc.">
        <title>Draft genome sequences of the altered schaedler flora, a defined bacterial community from gnotobiotic mice.</title>
        <authorList>
            <person name="Wannemuehler M.J."/>
            <person name="Overstreet A.M."/>
            <person name="Ward D.V."/>
            <person name="Phillips G.J."/>
        </authorList>
    </citation>
    <scope>NUCLEOTIDE SEQUENCE [LARGE SCALE GENOMIC DNA]</scope>
    <source>
        <strain evidence="2 3">ASF492</strain>
    </source>
</reference>
<dbReference type="STRING" id="1235802.C823_03274"/>
<comment type="caution">
    <text evidence="2">The sequence shown here is derived from an EMBL/GenBank/DDBJ whole genome shotgun (WGS) entry which is preliminary data.</text>
</comment>
<dbReference type="InterPro" id="IPR029057">
    <property type="entry name" value="PRTase-like"/>
</dbReference>
<proteinExistence type="predicted"/>
<protein>
    <recommendedName>
        <fullName evidence="4">Phosphoribosyltransferase domain-containing protein</fullName>
    </recommendedName>
</protein>
<keyword evidence="3" id="KW-1185">Reference proteome</keyword>
<dbReference type="AlphaFoldDB" id="N2A4N2"/>
<evidence type="ECO:0000313" key="2">
    <source>
        <dbReference type="EMBL" id="EMZ24317.1"/>
    </source>
</evidence>
<accession>N2A4N2</accession>
<name>N2A4N2_9FIRM</name>
<gene>
    <name evidence="2" type="ORF">C823_03274</name>
</gene>
<sequence length="580" mass="67416">MKKRQIIQDKIDLLTASIGSDMFLELVRFIAHIMRIKYEIKIFISRRFLDLYMEYRDIIFYMYEEDAEECGTILTNQSIVLLSEDELKNKLLIVDDVVLHGRTLDNVYKYLRSKGCLPEQIKVKVFLNNTDAYKIKSDMFQCLEANNECREKTWLLASDHILKSFYLGAQPYISYLPYWKLQMKENAGQNICSLTEKCKCGNLASAVQRQCGMESYILYEDQIHTWKPLSFCAQKTMVRVYKYNYMSEVVVVPYVVLNHIEEEGLKDYCRKLVDKQVFYNKISRLITGNLSKEIMHFLYGSLTYVISYVVGMMFLSQYKVDDAHLNRQIEKYNFGGMIHVDRSKIDDIIRIFEGESEFFLDSQEDAVCAENKEAGTLFAHVCSQNKDMKMNHLAAYYLKMSGQRDEKLAADNAGRMQGIEFVQLQKNMPQVSSNETWSPTIILADTGRGTIACTTVVINGKVYACSHLYAGEMNSSGNEDDLIYYVYPLMCLEQYAEENHLGSIRKKKEQLAKKISQKISQSGGSLTYSFSDFEVKQLINQSICSNREEYYLRRFPAYENDAMLRNCMQIEMEFEKELVT</sequence>
<keyword evidence="1" id="KW-0812">Transmembrane</keyword>
<dbReference type="SUPFAM" id="SSF53271">
    <property type="entry name" value="PRTase-like"/>
    <property type="match status" value="1"/>
</dbReference>
<dbReference type="EMBL" id="AQFT01000099">
    <property type="protein sequence ID" value="EMZ24317.1"/>
    <property type="molecule type" value="Genomic_DNA"/>
</dbReference>
<dbReference type="PATRIC" id="fig|1235802.3.peg.3462"/>
<organism evidence="2 3">
    <name type="scientific">Eubacterium plexicaudatum ASF492</name>
    <dbReference type="NCBI Taxonomy" id="1235802"/>
    <lineage>
        <taxon>Bacteria</taxon>
        <taxon>Bacillati</taxon>
        <taxon>Bacillota</taxon>
        <taxon>Clostridia</taxon>
        <taxon>Eubacteriales</taxon>
        <taxon>Eubacteriaceae</taxon>
        <taxon>Eubacterium</taxon>
    </lineage>
</organism>